<reference evidence="8" key="2">
    <citation type="submission" date="2023-05" db="EMBL/GenBank/DDBJ databases">
        <authorList>
            <person name="Fouks B."/>
        </authorList>
    </citation>
    <scope>NUCLEOTIDE SEQUENCE</scope>
    <source>
        <strain evidence="8">Stay&amp;Tobe</strain>
        <tissue evidence="8">Testes</tissue>
    </source>
</reference>
<dbReference type="EMBL" id="JASPKZ010001620">
    <property type="protein sequence ID" value="KAJ9597277.1"/>
    <property type="molecule type" value="Genomic_DNA"/>
</dbReference>
<evidence type="ECO:0000313" key="9">
    <source>
        <dbReference type="Proteomes" id="UP001233999"/>
    </source>
</evidence>
<organism evidence="8 9">
    <name type="scientific">Diploptera punctata</name>
    <name type="common">Pacific beetle cockroach</name>
    <dbReference type="NCBI Taxonomy" id="6984"/>
    <lineage>
        <taxon>Eukaryota</taxon>
        <taxon>Metazoa</taxon>
        <taxon>Ecdysozoa</taxon>
        <taxon>Arthropoda</taxon>
        <taxon>Hexapoda</taxon>
        <taxon>Insecta</taxon>
        <taxon>Pterygota</taxon>
        <taxon>Neoptera</taxon>
        <taxon>Polyneoptera</taxon>
        <taxon>Dictyoptera</taxon>
        <taxon>Blattodea</taxon>
        <taxon>Blaberoidea</taxon>
        <taxon>Blaberidae</taxon>
        <taxon>Diplopterinae</taxon>
        <taxon>Diploptera</taxon>
    </lineage>
</organism>
<feature type="transmembrane region" description="Helical" evidence="6">
    <location>
        <begin position="319"/>
        <end position="340"/>
    </location>
</feature>
<keyword evidence="9" id="KW-1185">Reference proteome</keyword>
<feature type="transmembrane region" description="Helical" evidence="6">
    <location>
        <begin position="466"/>
        <end position="483"/>
    </location>
</feature>
<comment type="subcellular location">
    <subcellularLocation>
        <location evidence="1">Membrane</location>
        <topology evidence="1">Multi-pass membrane protein</topology>
    </subcellularLocation>
</comment>
<evidence type="ECO:0000256" key="5">
    <source>
        <dbReference type="SAM" id="MobiDB-lite"/>
    </source>
</evidence>
<evidence type="ECO:0000256" key="1">
    <source>
        <dbReference type="ARBA" id="ARBA00004141"/>
    </source>
</evidence>
<comment type="caution">
    <text evidence="8">The sequence shown here is derived from an EMBL/GenBank/DDBJ whole genome shotgun (WGS) entry which is preliminary data.</text>
</comment>
<gene>
    <name evidence="8" type="ORF">L9F63_011881</name>
</gene>
<feature type="compositionally biased region" description="Polar residues" evidence="5">
    <location>
        <begin position="15"/>
        <end position="35"/>
    </location>
</feature>
<keyword evidence="3 6" id="KW-1133">Transmembrane helix</keyword>
<dbReference type="InterPro" id="IPR005828">
    <property type="entry name" value="MFS_sugar_transport-like"/>
</dbReference>
<feature type="transmembrane region" description="Helical" evidence="6">
    <location>
        <begin position="136"/>
        <end position="158"/>
    </location>
</feature>
<dbReference type="PROSITE" id="PS50850">
    <property type="entry name" value="MFS"/>
    <property type="match status" value="1"/>
</dbReference>
<evidence type="ECO:0000256" key="2">
    <source>
        <dbReference type="ARBA" id="ARBA00022692"/>
    </source>
</evidence>
<sequence>MPPQEKLPAQDNRQDVSPQEETKQSSGNEKTTSEVPDNPIPYHEAVSLDRIPEIPATAHTQSSCEQVNVPTSTWAAVKMKMERQSSSNDAMREKTVEVDKSPPQQPAAPVHEEKQAPMDFDEMLPHVGEFGIYQKILFLLLAPFAFFVAFVYFTQIFITVTPEQYWCKVPELDHLNLTDEQRRLLAIPRSSKADEITQGFEKCRRYAVNLTEKWNSGVREGDSSWPTVYCDQGWQFNFSDIPYATIATELGWVCDDSALPSVATAVFFGGAILGGLIFGWMADRYGRIPALIWTNLIGCVAGIATAFVNSFWAFCLCRFLVGLAFDNCFTMMYILVLEYVGPQWRTFVANMSIAVYFTMASCLLPWMAYFIADWRWLCVATSLPLLLAAITPWIVPESARWLVSQGKINKAVTILKKFEKLNRTTVKPEIYTQFTDHCTKVQKEEETDRVYSVLDLFKTPRLRNTTILLIVIWMSISLCFDGHVRNVGSLGLDLFVTFTVASATELPADTLLTMVLDKWGRRWLAFGSMVLSGVFSLLATTVPIGPASAALAIMGRFSVNISYNIGLQYAAEVLPTVVRAQGVALIHIMGYVATILSPFVVYLAFISPVVPLLVLGCLGIFGGILALFLPETLDKELPQTLQDGENFGKGQRFLEFPCCTKTVSEEDLTKGQSNFQRGNIQGGQASFRASIRGEMYRSSMLQRSVRSRRSTKRSTDMEADSNV</sequence>
<feature type="transmembrane region" description="Helical" evidence="6">
    <location>
        <begin position="609"/>
        <end position="629"/>
    </location>
</feature>
<feature type="transmembrane region" description="Helical" evidence="6">
    <location>
        <begin position="523"/>
        <end position="544"/>
    </location>
</feature>
<keyword evidence="4 6" id="KW-0472">Membrane</keyword>
<reference evidence="8" key="1">
    <citation type="journal article" date="2023" name="IScience">
        <title>Live-bearing cockroach genome reveals convergent evolutionary mechanisms linked to viviparity in insects and beyond.</title>
        <authorList>
            <person name="Fouks B."/>
            <person name="Harrison M.C."/>
            <person name="Mikhailova A.A."/>
            <person name="Marchal E."/>
            <person name="English S."/>
            <person name="Carruthers M."/>
            <person name="Jennings E.C."/>
            <person name="Chiamaka E.L."/>
            <person name="Frigard R.A."/>
            <person name="Pippel M."/>
            <person name="Attardo G.M."/>
            <person name="Benoit J.B."/>
            <person name="Bornberg-Bauer E."/>
            <person name="Tobe S.S."/>
        </authorList>
    </citation>
    <scope>NUCLEOTIDE SEQUENCE</scope>
    <source>
        <strain evidence="8">Stay&amp;Tobe</strain>
    </source>
</reference>
<evidence type="ECO:0000259" key="7">
    <source>
        <dbReference type="PROSITE" id="PS50850"/>
    </source>
</evidence>
<feature type="transmembrane region" description="Helical" evidence="6">
    <location>
        <begin position="374"/>
        <end position="395"/>
    </location>
</feature>
<dbReference type="InterPro" id="IPR036259">
    <property type="entry name" value="MFS_trans_sf"/>
</dbReference>
<feature type="region of interest" description="Disordered" evidence="5">
    <location>
        <begin position="1"/>
        <end position="67"/>
    </location>
</feature>
<dbReference type="AlphaFoldDB" id="A0AAD8AE04"/>
<name>A0AAD8AE04_DIPPU</name>
<dbReference type="PANTHER" id="PTHR24064">
    <property type="entry name" value="SOLUTE CARRIER FAMILY 22 MEMBER"/>
    <property type="match status" value="1"/>
</dbReference>
<evidence type="ECO:0000313" key="8">
    <source>
        <dbReference type="EMBL" id="KAJ9597277.1"/>
    </source>
</evidence>
<evidence type="ECO:0000256" key="4">
    <source>
        <dbReference type="ARBA" id="ARBA00023136"/>
    </source>
</evidence>
<feature type="transmembrane region" description="Helical" evidence="6">
    <location>
        <begin position="290"/>
        <end position="313"/>
    </location>
</feature>
<feature type="region of interest" description="Disordered" evidence="5">
    <location>
        <begin position="80"/>
        <end position="110"/>
    </location>
</feature>
<feature type="transmembrane region" description="Helical" evidence="6">
    <location>
        <begin position="495"/>
        <end position="516"/>
    </location>
</feature>
<dbReference type="GO" id="GO:0022857">
    <property type="term" value="F:transmembrane transporter activity"/>
    <property type="evidence" value="ECO:0007669"/>
    <property type="project" value="InterPro"/>
</dbReference>
<dbReference type="CDD" id="cd17317">
    <property type="entry name" value="MFS_SLC22"/>
    <property type="match status" value="1"/>
</dbReference>
<keyword evidence="2 6" id="KW-0812">Transmembrane</keyword>
<dbReference type="SUPFAM" id="SSF103473">
    <property type="entry name" value="MFS general substrate transporter"/>
    <property type="match status" value="1"/>
</dbReference>
<feature type="transmembrane region" description="Helical" evidence="6">
    <location>
        <begin position="347"/>
        <end position="368"/>
    </location>
</feature>
<feature type="compositionally biased region" description="Basic and acidic residues" evidence="5">
    <location>
        <begin position="90"/>
        <end position="100"/>
    </location>
</feature>
<feature type="transmembrane region" description="Helical" evidence="6">
    <location>
        <begin position="583"/>
        <end position="603"/>
    </location>
</feature>
<feature type="domain" description="Major facilitator superfamily (MFS) profile" evidence="7">
    <location>
        <begin position="138"/>
        <end position="634"/>
    </location>
</feature>
<feature type="region of interest" description="Disordered" evidence="5">
    <location>
        <begin position="699"/>
        <end position="723"/>
    </location>
</feature>
<dbReference type="Pfam" id="PF00083">
    <property type="entry name" value="Sugar_tr"/>
    <property type="match status" value="1"/>
</dbReference>
<dbReference type="Gene3D" id="1.20.1250.20">
    <property type="entry name" value="MFS general substrate transporter like domains"/>
    <property type="match status" value="1"/>
</dbReference>
<feature type="transmembrane region" description="Helical" evidence="6">
    <location>
        <begin position="258"/>
        <end position="278"/>
    </location>
</feature>
<feature type="compositionally biased region" description="Polar residues" evidence="5">
    <location>
        <begin position="58"/>
        <end position="67"/>
    </location>
</feature>
<dbReference type="GO" id="GO:0016020">
    <property type="term" value="C:membrane"/>
    <property type="evidence" value="ECO:0007669"/>
    <property type="project" value="UniProtKB-SubCell"/>
</dbReference>
<evidence type="ECO:0000256" key="6">
    <source>
        <dbReference type="SAM" id="Phobius"/>
    </source>
</evidence>
<dbReference type="InterPro" id="IPR020846">
    <property type="entry name" value="MFS_dom"/>
</dbReference>
<dbReference type="Proteomes" id="UP001233999">
    <property type="component" value="Unassembled WGS sequence"/>
</dbReference>
<evidence type="ECO:0000256" key="3">
    <source>
        <dbReference type="ARBA" id="ARBA00022989"/>
    </source>
</evidence>
<proteinExistence type="predicted"/>
<protein>
    <recommendedName>
        <fullName evidence="7">Major facilitator superfamily (MFS) profile domain-containing protein</fullName>
    </recommendedName>
</protein>
<accession>A0AAD8AE04</accession>